<keyword evidence="2" id="KW-1003">Cell membrane</keyword>
<dbReference type="PANTHER" id="PTHR33908:SF11">
    <property type="entry name" value="MEMBRANE PROTEIN"/>
    <property type="match status" value="1"/>
</dbReference>
<evidence type="ECO:0000256" key="6">
    <source>
        <dbReference type="ARBA" id="ARBA00022989"/>
    </source>
</evidence>
<keyword evidence="7 8" id="KW-0472">Membrane</keyword>
<evidence type="ECO:0000256" key="1">
    <source>
        <dbReference type="ARBA" id="ARBA00004651"/>
    </source>
</evidence>
<feature type="transmembrane region" description="Helical" evidence="8">
    <location>
        <begin position="204"/>
        <end position="221"/>
    </location>
</feature>
<comment type="caution">
    <text evidence="9">The sequence shown here is derived from an EMBL/GenBank/DDBJ whole genome shotgun (WGS) entry which is preliminary data.</text>
</comment>
<keyword evidence="4" id="KW-0808">Transferase</keyword>
<feature type="transmembrane region" description="Helical" evidence="8">
    <location>
        <begin position="168"/>
        <end position="192"/>
    </location>
</feature>
<sequence>MTLRLPKRWILLIFALFALLLLFSRFYNVDRTARFVWDESSDLVRMHQIFDEKNLTLIGPISEDGNKVFGSLTYYMLLPFTILGNFDPLSPTLGAAFWGVVTAFLVVYLAARVNKNILLFILPIAVFWYPLVETGRWAWNPNLIPFWVTLALIFYWRKSIFSKFLSGAFMGLALHHHYLSGFAILGMALVILFTRPKKIKAREFFSFSAGAFLAILPFVVFDLTHPPGLFLSRILYFNYLGGPGEKVSLLKNLVSVVDGTFGYFTQSNLFKAGLFASWLALIYTDIKSRSKALPFAAVFLVQILGLLFVKDFYVHYVLPAVPFFLLYLIYPRKALGKTLSYLSLSVLLLSSLFSFPKQITKVTWEGDIASVKYMARTIEQKIKENDLKNANLAVLSSPDPNTYGRRFRDLLLLKGVNLRTKEEYQISDALFVITTANSEALRTDPAYEMNSFRNGPLVESWEVPDSEWRIFLFSKPI</sequence>
<evidence type="ECO:0000256" key="8">
    <source>
        <dbReference type="SAM" id="Phobius"/>
    </source>
</evidence>
<feature type="transmembrane region" description="Helical" evidence="8">
    <location>
        <begin position="314"/>
        <end position="331"/>
    </location>
</feature>
<keyword evidence="6 8" id="KW-1133">Transmembrane helix</keyword>
<gene>
    <name evidence="9" type="ORF">UX88_C0022G0005</name>
</gene>
<comment type="subcellular location">
    <subcellularLocation>
        <location evidence="1">Cell membrane</location>
        <topology evidence="1">Multi-pass membrane protein</topology>
    </subcellularLocation>
</comment>
<evidence type="ECO:0008006" key="11">
    <source>
        <dbReference type="Google" id="ProtNLM"/>
    </source>
</evidence>
<evidence type="ECO:0000256" key="2">
    <source>
        <dbReference type="ARBA" id="ARBA00022475"/>
    </source>
</evidence>
<dbReference type="AlphaFoldDB" id="A0A0G1S2T0"/>
<protein>
    <recommendedName>
        <fullName evidence="11">Glycosyltransferase RgtA/B/C/D-like domain-containing protein</fullName>
    </recommendedName>
</protein>
<dbReference type="PANTHER" id="PTHR33908">
    <property type="entry name" value="MANNOSYLTRANSFERASE YKCB-RELATED"/>
    <property type="match status" value="1"/>
</dbReference>
<feature type="transmembrane region" description="Helical" evidence="8">
    <location>
        <begin position="261"/>
        <end position="283"/>
    </location>
</feature>
<dbReference type="GO" id="GO:0009103">
    <property type="term" value="P:lipopolysaccharide biosynthetic process"/>
    <property type="evidence" value="ECO:0007669"/>
    <property type="project" value="UniProtKB-ARBA"/>
</dbReference>
<evidence type="ECO:0000313" key="9">
    <source>
        <dbReference type="EMBL" id="KKU63799.1"/>
    </source>
</evidence>
<keyword evidence="5 8" id="KW-0812">Transmembrane</keyword>
<organism evidence="9 10">
    <name type="scientific">Candidatus Woesebacteria bacterium GW2011_GWC2_47_16</name>
    <dbReference type="NCBI Taxonomy" id="1618590"/>
    <lineage>
        <taxon>Bacteria</taxon>
        <taxon>Candidatus Woeseibacteriota</taxon>
    </lineage>
</organism>
<dbReference type="GO" id="GO:0005886">
    <property type="term" value="C:plasma membrane"/>
    <property type="evidence" value="ECO:0007669"/>
    <property type="project" value="UniProtKB-SubCell"/>
</dbReference>
<reference evidence="9 10" key="1">
    <citation type="journal article" date="2015" name="Nature">
        <title>rRNA introns, odd ribosomes, and small enigmatic genomes across a large radiation of phyla.</title>
        <authorList>
            <person name="Brown C.T."/>
            <person name="Hug L.A."/>
            <person name="Thomas B.C."/>
            <person name="Sharon I."/>
            <person name="Castelle C.J."/>
            <person name="Singh A."/>
            <person name="Wilkins M.J."/>
            <person name="Williams K.H."/>
            <person name="Banfield J.F."/>
        </authorList>
    </citation>
    <scope>NUCLEOTIDE SEQUENCE [LARGE SCALE GENOMIC DNA]</scope>
</reference>
<evidence type="ECO:0000256" key="7">
    <source>
        <dbReference type="ARBA" id="ARBA00023136"/>
    </source>
</evidence>
<dbReference type="Proteomes" id="UP000034501">
    <property type="component" value="Unassembled WGS sequence"/>
</dbReference>
<feature type="transmembrane region" description="Helical" evidence="8">
    <location>
        <begin position="292"/>
        <end position="308"/>
    </location>
</feature>
<dbReference type="GO" id="GO:0016763">
    <property type="term" value="F:pentosyltransferase activity"/>
    <property type="evidence" value="ECO:0007669"/>
    <property type="project" value="TreeGrafter"/>
</dbReference>
<feature type="transmembrane region" description="Helical" evidence="8">
    <location>
        <begin position="93"/>
        <end position="111"/>
    </location>
</feature>
<accession>A0A0G1S2T0</accession>
<feature type="transmembrane region" description="Helical" evidence="8">
    <location>
        <begin position="117"/>
        <end position="132"/>
    </location>
</feature>
<evidence type="ECO:0000313" key="10">
    <source>
        <dbReference type="Proteomes" id="UP000034501"/>
    </source>
</evidence>
<evidence type="ECO:0000256" key="4">
    <source>
        <dbReference type="ARBA" id="ARBA00022679"/>
    </source>
</evidence>
<name>A0A0G1S2T0_9BACT</name>
<dbReference type="InterPro" id="IPR050297">
    <property type="entry name" value="LipidA_mod_glycosyltrf_83"/>
</dbReference>
<evidence type="ECO:0000256" key="5">
    <source>
        <dbReference type="ARBA" id="ARBA00022692"/>
    </source>
</evidence>
<dbReference type="EMBL" id="LCNW01000022">
    <property type="protein sequence ID" value="KKU63799.1"/>
    <property type="molecule type" value="Genomic_DNA"/>
</dbReference>
<keyword evidence="3" id="KW-0328">Glycosyltransferase</keyword>
<proteinExistence type="predicted"/>
<evidence type="ECO:0000256" key="3">
    <source>
        <dbReference type="ARBA" id="ARBA00022676"/>
    </source>
</evidence>